<dbReference type="InterPro" id="IPR029787">
    <property type="entry name" value="Nucleotide_cyclase"/>
</dbReference>
<evidence type="ECO:0000256" key="2">
    <source>
        <dbReference type="ARBA" id="ARBA00012528"/>
    </source>
</evidence>
<feature type="domain" description="GGDEF" evidence="7">
    <location>
        <begin position="284"/>
        <end position="417"/>
    </location>
</feature>
<dbReference type="GO" id="GO:0005886">
    <property type="term" value="C:plasma membrane"/>
    <property type="evidence" value="ECO:0007669"/>
    <property type="project" value="TreeGrafter"/>
</dbReference>
<dbReference type="EC" id="2.7.7.65" evidence="2"/>
<dbReference type="KEGG" id="cber:B5D82_12700"/>
<evidence type="ECO:0000256" key="5">
    <source>
        <dbReference type="SAM" id="Phobius"/>
    </source>
</evidence>
<dbReference type="Pfam" id="PF00990">
    <property type="entry name" value="GGDEF"/>
    <property type="match status" value="1"/>
</dbReference>
<dbReference type="FunFam" id="3.30.70.270:FF:000001">
    <property type="entry name" value="Diguanylate cyclase domain protein"/>
    <property type="match status" value="1"/>
</dbReference>
<dbReference type="Proteomes" id="UP000202259">
    <property type="component" value="Chromosome"/>
</dbReference>
<proteinExistence type="predicted"/>
<dbReference type="GO" id="GO:0052621">
    <property type="term" value="F:diguanylate cyclase activity"/>
    <property type="evidence" value="ECO:0007669"/>
    <property type="project" value="UniProtKB-EC"/>
</dbReference>
<comment type="catalytic activity">
    <reaction evidence="3">
        <text>2 GTP = 3',3'-c-di-GMP + 2 diphosphate</text>
        <dbReference type="Rhea" id="RHEA:24898"/>
        <dbReference type="ChEBI" id="CHEBI:33019"/>
        <dbReference type="ChEBI" id="CHEBI:37565"/>
        <dbReference type="ChEBI" id="CHEBI:58805"/>
        <dbReference type="EC" id="2.7.7.65"/>
    </reaction>
</comment>
<gene>
    <name evidence="8" type="ORF">B5D82_12700</name>
</gene>
<keyword evidence="5" id="KW-0812">Transmembrane</keyword>
<evidence type="ECO:0000313" key="9">
    <source>
        <dbReference type="Proteomes" id="UP000202259"/>
    </source>
</evidence>
<evidence type="ECO:0000256" key="4">
    <source>
        <dbReference type="SAM" id="Coils"/>
    </source>
</evidence>
<evidence type="ECO:0000313" key="8">
    <source>
        <dbReference type="EMBL" id="ASP48551.1"/>
    </source>
</evidence>
<keyword evidence="4" id="KW-0175">Coiled coil</keyword>
<keyword evidence="5" id="KW-0472">Membrane</keyword>
<accession>A0A222G9S7</accession>
<comment type="cofactor">
    <cofactor evidence="1">
        <name>Mg(2+)</name>
        <dbReference type="ChEBI" id="CHEBI:18420"/>
    </cofactor>
</comment>
<feature type="transmembrane region" description="Helical" evidence="5">
    <location>
        <begin position="226"/>
        <end position="244"/>
    </location>
</feature>
<dbReference type="GO" id="GO:1902201">
    <property type="term" value="P:negative regulation of bacterial-type flagellum-dependent cell motility"/>
    <property type="evidence" value="ECO:0007669"/>
    <property type="project" value="TreeGrafter"/>
</dbReference>
<dbReference type="Gene3D" id="3.30.70.270">
    <property type="match status" value="1"/>
</dbReference>
<keyword evidence="9" id="KW-1185">Reference proteome</keyword>
<dbReference type="InterPro" id="IPR000160">
    <property type="entry name" value="GGDEF_dom"/>
</dbReference>
<dbReference type="OrthoDB" id="6222480at2"/>
<dbReference type="AlphaFoldDB" id="A0A222G9S7"/>
<sequence length="422" mass="47728">MNKVIKLRAAVFVGLSLLINTLVNTSAMAEESQDKQQGVNILESSDVQQQELLVDLAINAEILSLISLSEQNKTAAQIKLLALNESSLTLNVAEQYLLNVIRGNIANLPGQEHKVINWLNKAIKLESSLAKKQLDTPLFANTYLILANIYEKKGEAQKAYDSKKQYIEKYFSHLKEQKEHRVKQLNEKYNIEKKREENELLTQNSQIKHYALASAESERIQQHRNITIFIVAGMVLFLLLLRQFKIRRALKLLAKRDSLTRLPNRRSFFSSGDTYMAQAQAADKELSVLMMGIDSFIMINDELGHDVVDKVICRVAALASETMRSRDFFSRISDEEFAAILPDASIEQARAIAEHIREKIQNDTKDNQLNNLEVTVSIGIASIQDVKGNFDNLLHAADMAMYQAKANGRNQVCSYSTDIKEN</sequence>
<evidence type="ECO:0000256" key="1">
    <source>
        <dbReference type="ARBA" id="ARBA00001946"/>
    </source>
</evidence>
<evidence type="ECO:0000256" key="6">
    <source>
        <dbReference type="SAM" id="SignalP"/>
    </source>
</evidence>
<evidence type="ECO:0000259" key="7">
    <source>
        <dbReference type="PROSITE" id="PS50887"/>
    </source>
</evidence>
<organism evidence="8 9">
    <name type="scientific">Cognaticolwellia beringensis</name>
    <dbReference type="NCBI Taxonomy" id="1967665"/>
    <lineage>
        <taxon>Bacteria</taxon>
        <taxon>Pseudomonadati</taxon>
        <taxon>Pseudomonadota</taxon>
        <taxon>Gammaproteobacteria</taxon>
        <taxon>Alteromonadales</taxon>
        <taxon>Colwelliaceae</taxon>
        <taxon>Cognaticolwellia</taxon>
    </lineage>
</organism>
<dbReference type="PROSITE" id="PS50887">
    <property type="entry name" value="GGDEF"/>
    <property type="match status" value="1"/>
</dbReference>
<dbReference type="RefSeq" id="WP_081152009.1">
    <property type="nucleotide sequence ID" value="NZ_CP020465.1"/>
</dbReference>
<dbReference type="PANTHER" id="PTHR45138:SF9">
    <property type="entry name" value="DIGUANYLATE CYCLASE DGCM-RELATED"/>
    <property type="match status" value="1"/>
</dbReference>
<name>A0A222G9S7_9GAMM</name>
<reference evidence="8 9" key="1">
    <citation type="submission" date="2017-08" db="EMBL/GenBank/DDBJ databases">
        <title>Complete genome of Colwellia sp. NB097-1, a psychrophile bacterium ioslated from Bering Sea.</title>
        <authorList>
            <person name="Chen X."/>
        </authorList>
    </citation>
    <scope>NUCLEOTIDE SEQUENCE [LARGE SCALE GENOMIC DNA]</scope>
    <source>
        <strain evidence="8 9">NB097-1</strain>
    </source>
</reference>
<keyword evidence="5" id="KW-1133">Transmembrane helix</keyword>
<dbReference type="EMBL" id="CP020465">
    <property type="protein sequence ID" value="ASP48551.1"/>
    <property type="molecule type" value="Genomic_DNA"/>
</dbReference>
<feature type="coiled-coil region" evidence="4">
    <location>
        <begin position="175"/>
        <end position="206"/>
    </location>
</feature>
<dbReference type="PANTHER" id="PTHR45138">
    <property type="entry name" value="REGULATORY COMPONENTS OF SENSORY TRANSDUCTION SYSTEM"/>
    <property type="match status" value="1"/>
</dbReference>
<dbReference type="CDD" id="cd01949">
    <property type="entry name" value="GGDEF"/>
    <property type="match status" value="1"/>
</dbReference>
<keyword evidence="6" id="KW-0732">Signal</keyword>
<feature type="chain" id="PRO_5012758978" description="diguanylate cyclase" evidence="6">
    <location>
        <begin position="30"/>
        <end position="422"/>
    </location>
</feature>
<dbReference type="InterPro" id="IPR050469">
    <property type="entry name" value="Diguanylate_Cyclase"/>
</dbReference>
<dbReference type="SUPFAM" id="SSF55073">
    <property type="entry name" value="Nucleotide cyclase"/>
    <property type="match status" value="1"/>
</dbReference>
<feature type="signal peptide" evidence="6">
    <location>
        <begin position="1"/>
        <end position="29"/>
    </location>
</feature>
<evidence type="ECO:0000256" key="3">
    <source>
        <dbReference type="ARBA" id="ARBA00034247"/>
    </source>
</evidence>
<dbReference type="InterPro" id="IPR043128">
    <property type="entry name" value="Rev_trsase/Diguanyl_cyclase"/>
</dbReference>
<protein>
    <recommendedName>
        <fullName evidence="2">diguanylate cyclase</fullName>
        <ecNumber evidence="2">2.7.7.65</ecNumber>
    </recommendedName>
</protein>
<dbReference type="SMART" id="SM00267">
    <property type="entry name" value="GGDEF"/>
    <property type="match status" value="1"/>
</dbReference>
<dbReference type="NCBIfam" id="TIGR00254">
    <property type="entry name" value="GGDEF"/>
    <property type="match status" value="1"/>
</dbReference>
<dbReference type="GO" id="GO:0043709">
    <property type="term" value="P:cell adhesion involved in single-species biofilm formation"/>
    <property type="evidence" value="ECO:0007669"/>
    <property type="project" value="TreeGrafter"/>
</dbReference>